<feature type="region of interest" description="Disordered" evidence="1">
    <location>
        <begin position="16"/>
        <end position="97"/>
    </location>
</feature>
<feature type="region of interest" description="Disordered" evidence="1">
    <location>
        <begin position="397"/>
        <end position="427"/>
    </location>
</feature>
<dbReference type="EMBL" id="CAJJDN010000118">
    <property type="protein sequence ID" value="CAD8118802.1"/>
    <property type="molecule type" value="Genomic_DNA"/>
</dbReference>
<feature type="region of interest" description="Disordered" evidence="1">
    <location>
        <begin position="1131"/>
        <end position="1153"/>
    </location>
</feature>
<feature type="compositionally biased region" description="Basic and acidic residues" evidence="1">
    <location>
        <begin position="16"/>
        <end position="80"/>
    </location>
</feature>
<evidence type="ECO:0000256" key="1">
    <source>
        <dbReference type="SAM" id="MobiDB-lite"/>
    </source>
</evidence>
<reference evidence="3" key="1">
    <citation type="submission" date="2021-01" db="EMBL/GenBank/DDBJ databases">
        <authorList>
            <consortium name="Genoscope - CEA"/>
            <person name="William W."/>
        </authorList>
    </citation>
    <scope>NUCLEOTIDE SEQUENCE</scope>
</reference>
<evidence type="ECO:0000259" key="2">
    <source>
        <dbReference type="PROSITE" id="PS50004"/>
    </source>
</evidence>
<dbReference type="PANTHER" id="PTHR46436:SF2">
    <property type="entry name" value="CHROMOSOME UNDETERMINED SCAFFOLD_119, WHOLE GENOME SHOTGUN SEQUENCE"/>
    <property type="match status" value="1"/>
</dbReference>
<feature type="compositionally biased region" description="Basic and acidic residues" evidence="1">
    <location>
        <begin position="1000"/>
        <end position="1016"/>
    </location>
</feature>
<dbReference type="PANTHER" id="PTHR46436">
    <property type="entry name" value="CENTROSOMAL PROTEIN OF 76 KDA"/>
    <property type="match status" value="1"/>
</dbReference>
<dbReference type="SMART" id="SM00239">
    <property type="entry name" value="C2"/>
    <property type="match status" value="2"/>
</dbReference>
<gene>
    <name evidence="3" type="ORF">PSON_ATCC_30995.1.T1180164</name>
</gene>
<feature type="compositionally biased region" description="Basic and acidic residues" evidence="1">
    <location>
        <begin position="922"/>
        <end position="937"/>
    </location>
</feature>
<feature type="region of interest" description="Disordered" evidence="1">
    <location>
        <begin position="1364"/>
        <end position="1388"/>
    </location>
</feature>
<feature type="compositionally biased region" description="Acidic residues" evidence="1">
    <location>
        <begin position="1137"/>
        <end position="1153"/>
    </location>
</feature>
<feature type="compositionally biased region" description="Basic residues" evidence="1">
    <location>
        <begin position="398"/>
        <end position="411"/>
    </location>
</feature>
<dbReference type="PROSITE" id="PS50004">
    <property type="entry name" value="C2"/>
    <property type="match status" value="1"/>
</dbReference>
<evidence type="ECO:0000313" key="4">
    <source>
        <dbReference type="Proteomes" id="UP000692954"/>
    </source>
</evidence>
<keyword evidence="4" id="KW-1185">Reference proteome</keyword>
<dbReference type="InterPro" id="IPR000008">
    <property type="entry name" value="C2_dom"/>
</dbReference>
<dbReference type="Proteomes" id="UP000692954">
    <property type="component" value="Unassembled WGS sequence"/>
</dbReference>
<protein>
    <recommendedName>
        <fullName evidence="2">C2 domain-containing protein</fullName>
    </recommendedName>
</protein>
<sequence>MRQDDYFRVIEKEKKKEDLRRQEQLRLEEDAKKQQQEQEKLIKDKEEIDSDSKDKDKSARDDKSIKVKIDEARSTKDQQQNKKLRDKKGDKYDKQLENLRPEQLVENEIGKPYYLVPDETKLEINKELIEREDNKVRRWKVFINEIRLENLQKEQLSVFLNFRIGQIGKTANKYADVSSGEVFFKSEICKDLKRSEVKIIKVMFETEMHLSYQMLKERYFVIEVWEYRRFRLNLFLGKIQVSLLNIASGNIKRQDDIKKAFGERRQFARIYYNVLFQEVWDYKLTFEAWKGANIIADSGKEHDPKIQLTLMTEELIQPQVESEQIKKTKNPNFRNLKGYMHFRGTMEDLTQQMMKVTLLFDAFFNKAEKLVSLRGIQDTNYLKVQFRLKLKVPPPRVKIAKKPKKKNKQHKKWDGNDEDEDEDLEDDEDALRDEAYIAIIEGRVNLNKVPRYSQNGELNTYIPEEYYLVVTINRLNSVLSPDDRGVINTYLTVAWRDQAKTTRMIKNDPNPSYNEELYFRIPILRREKTFEDIINQKTDKDLLIDALREELKSRPDITIQLWLDGQDILSDESLGYCRVFLSEIQKASKFKKTLLTDDNRRYQFDTREATFTKKFESGLFNVSHIQITFQAFFAPDLPEELNLEEFCEVPDDIYPYQISDQLQVKKDHEDNEEYQQWDKYVRGNFSQFGLEKTAYNIFFKNIFVRDQFNYYHLVCKYLEKFYIKFQSEEATNELFANPKDIRMKNLHEMCHFVRNIPFIQDSFSRNDVWRSPDFLLKIRKGFIHDHAILGACLFMGFEREDRKREHEKDSSKYIPFEHRVFICLGTLKHNSQFHAWLMVFSHDLSGITFWDVQEDFHMHLDGRVRKDKRAALRKFLYAEKPVTKKDGGFAMGLGLGALGNLGNKQKKPMSKRKQLIEQRRKEIEKKQQEEAQKKQKQNEILMQQQKEAEERRRKARNNAIFQPEDDGRGEQDEQAIQTIQLDQLKGNIKLKNPRQMGEVKQSKERQSEQEDEDVKKSSNKGGGSVGQKKTFTNPLFIYREDPKQSAIAKKQEAEDEILRANPIAKFSKIDRFFDKNGKEVIDPGQLPYETIEIIFNNKNIFGNMANQKPQEIFYHLHDKKLWYPFIKETVPNTGDKEESEEEEEDDDTNIQIDDEDIEDQMKQKDEEFIQKTWNQKVGAFYSAQILKEPIKKNRIKRLLEDIFMEVKQGVEKARGKSSLFTKWKHDLDGINKKMEQYLKILEYKTTYRTIKVVQQKHDDEGVAKWNHIYKSRNYEEIIDQWKKEVKAMLPLNTHLCLLPMRFNYTESEKIRSVIVENMEPFFMRRDNKIIFNLAGKIFNYPNRIVCVRLILGYSYCQNLDEIKKKDESEDEEQENQEGEIDIQKPMLDDLDADEDENADLLKKKNVDNQQQ</sequence>
<accession>A0A8S1QU93</accession>
<feature type="compositionally biased region" description="Acidic residues" evidence="1">
    <location>
        <begin position="416"/>
        <end position="427"/>
    </location>
</feature>
<feature type="compositionally biased region" description="Basic and acidic residues" evidence="1">
    <location>
        <begin position="87"/>
        <end position="97"/>
    </location>
</feature>
<dbReference type="CDD" id="cd00030">
    <property type="entry name" value="C2"/>
    <property type="match status" value="1"/>
</dbReference>
<feature type="domain" description="C2" evidence="2">
    <location>
        <begin position="448"/>
        <end position="594"/>
    </location>
</feature>
<evidence type="ECO:0000313" key="3">
    <source>
        <dbReference type="EMBL" id="CAD8118802.1"/>
    </source>
</evidence>
<proteinExistence type="predicted"/>
<feature type="region of interest" description="Disordered" evidence="1">
    <location>
        <begin position="984"/>
        <end position="1028"/>
    </location>
</feature>
<feature type="compositionally biased region" description="Acidic residues" evidence="1">
    <location>
        <begin position="1368"/>
        <end position="1380"/>
    </location>
</feature>
<dbReference type="Pfam" id="PF00168">
    <property type="entry name" value="C2"/>
    <property type="match status" value="2"/>
</dbReference>
<dbReference type="InterPro" id="IPR052299">
    <property type="entry name" value="CEP76"/>
</dbReference>
<name>A0A8S1QU93_9CILI</name>
<organism evidence="3 4">
    <name type="scientific">Paramecium sonneborni</name>
    <dbReference type="NCBI Taxonomy" id="65129"/>
    <lineage>
        <taxon>Eukaryota</taxon>
        <taxon>Sar</taxon>
        <taxon>Alveolata</taxon>
        <taxon>Ciliophora</taxon>
        <taxon>Intramacronucleata</taxon>
        <taxon>Oligohymenophorea</taxon>
        <taxon>Peniculida</taxon>
        <taxon>Parameciidae</taxon>
        <taxon>Paramecium</taxon>
    </lineage>
</organism>
<comment type="caution">
    <text evidence="3">The sequence shown here is derived from an EMBL/GenBank/DDBJ whole genome shotgun (WGS) entry which is preliminary data.</text>
</comment>
<feature type="region of interest" description="Disordered" evidence="1">
    <location>
        <begin position="922"/>
        <end position="972"/>
    </location>
</feature>
<dbReference type="OrthoDB" id="67700at2759"/>